<dbReference type="EMBL" id="JAHCMY010000006">
    <property type="protein sequence ID" value="MBS9524793.1"/>
    <property type="molecule type" value="Genomic_DNA"/>
</dbReference>
<dbReference type="PROSITE" id="PS51257">
    <property type="entry name" value="PROKAR_LIPOPROTEIN"/>
    <property type="match status" value="1"/>
</dbReference>
<sequence length="182" mass="21343">MKKILLSLLTTAILFSCAQNQSEEERFTYENDRIVDTETGDEYMVEDQDTYTVTHPDGEQETVTYEETPFYGTEAADEFLERYNTRLAERKETLLVEQKNKIKQARKERYAEYSDKELIEQFNQLHKDLAPYEQQMDIIAELVERGAVTEEEAVELMEVDEADINFDIDYDPEENAEEIPTP</sequence>
<organism evidence="2 3">
    <name type="scientific">Litoribacter ruber</name>
    <dbReference type="NCBI Taxonomy" id="702568"/>
    <lineage>
        <taxon>Bacteria</taxon>
        <taxon>Pseudomonadati</taxon>
        <taxon>Bacteroidota</taxon>
        <taxon>Cytophagia</taxon>
        <taxon>Cytophagales</taxon>
        <taxon>Cyclobacteriaceae</taxon>
        <taxon>Litoribacter</taxon>
    </lineage>
</organism>
<proteinExistence type="predicted"/>
<comment type="caution">
    <text evidence="2">The sequence shown here is derived from an EMBL/GenBank/DDBJ whole genome shotgun (WGS) entry which is preliminary data.</text>
</comment>
<accession>A0AAP2CHG9</accession>
<dbReference type="Proteomes" id="UP001319104">
    <property type="component" value="Unassembled WGS sequence"/>
</dbReference>
<gene>
    <name evidence="2" type="ORF">KI659_12305</name>
</gene>
<dbReference type="AlphaFoldDB" id="A0AAP2CHG9"/>
<dbReference type="RefSeq" id="WP_213945654.1">
    <property type="nucleotide sequence ID" value="NZ_JAHCMY010000006.1"/>
</dbReference>
<reference evidence="2 3" key="1">
    <citation type="submission" date="2021-05" db="EMBL/GenBank/DDBJ databases">
        <authorList>
            <person name="Zhang Z.D."/>
            <person name="Osman G."/>
        </authorList>
    </citation>
    <scope>NUCLEOTIDE SEQUENCE [LARGE SCALE GENOMIC DNA]</scope>
    <source>
        <strain evidence="2 3">KCTC 32217</strain>
    </source>
</reference>
<evidence type="ECO:0000313" key="3">
    <source>
        <dbReference type="Proteomes" id="UP001319104"/>
    </source>
</evidence>
<keyword evidence="1" id="KW-0732">Signal</keyword>
<name>A0AAP2CHG9_9BACT</name>
<evidence type="ECO:0000256" key="1">
    <source>
        <dbReference type="SAM" id="SignalP"/>
    </source>
</evidence>
<protein>
    <recommendedName>
        <fullName evidence="4">Lipoprotein</fullName>
    </recommendedName>
</protein>
<evidence type="ECO:0000313" key="2">
    <source>
        <dbReference type="EMBL" id="MBS9524793.1"/>
    </source>
</evidence>
<feature type="chain" id="PRO_5042943798" description="Lipoprotein" evidence="1">
    <location>
        <begin position="19"/>
        <end position="182"/>
    </location>
</feature>
<feature type="signal peptide" evidence="1">
    <location>
        <begin position="1"/>
        <end position="18"/>
    </location>
</feature>
<evidence type="ECO:0008006" key="4">
    <source>
        <dbReference type="Google" id="ProtNLM"/>
    </source>
</evidence>
<keyword evidence="3" id="KW-1185">Reference proteome</keyword>